<sequence>MSTKAPILSIENHFKGYISYREQAFISYFEQWQVGEPQWKNRLGDGWVITKTLGAGAGGAASLWEYRGDPAKAPKLKQVVVKLVYDGYENYSDTYKGLRGEGAFLDLMRKVHTKHIIHMYGPPKIDHAGHVMYFLEYCPGGALSSVLQKHEEEVEKNKFPVSEREICSIFYCLARAVSAMDRGTEDLKQKRWDRDEIGHYDMIASNILIGYNDKIHQNCPVIGDFGDAMEIRRLELQTDETGKEDVQYRGATKCRPPEQRNMNVQHLRHGTCSNIYMVGIIMASLITSQPDALSNMFENDVLIVKGYNGKLQKGETVAGFLHKDENIRNAYSQPLRALVMECVMKEPLLRPGVVELQERTKKLFESSANIPGQDSNYSFGRDNVLLEDPEPPREWMGPNNDVGAGDYDDGKTARVSDNDDDNTSDIDVAPSAPIAKRKLKRPIHLYRYKKQPVKERAYRI</sequence>
<dbReference type="PROSITE" id="PS50011">
    <property type="entry name" value="PROTEIN_KINASE_DOM"/>
    <property type="match status" value="1"/>
</dbReference>
<dbReference type="GO" id="GO:0004672">
    <property type="term" value="F:protein kinase activity"/>
    <property type="evidence" value="ECO:0007669"/>
    <property type="project" value="InterPro"/>
</dbReference>
<evidence type="ECO:0000313" key="3">
    <source>
        <dbReference type="EMBL" id="KAB8304094.1"/>
    </source>
</evidence>
<dbReference type="Gene3D" id="3.30.200.20">
    <property type="entry name" value="Phosphorylase Kinase, domain 1"/>
    <property type="match status" value="1"/>
</dbReference>
<dbReference type="PANTHER" id="PTHR44305">
    <property type="entry name" value="SI:DKEY-192D15.2-RELATED"/>
    <property type="match status" value="1"/>
</dbReference>
<dbReference type="InterPro" id="IPR053083">
    <property type="entry name" value="TF_kinase-domain_protein"/>
</dbReference>
<proteinExistence type="predicted"/>
<dbReference type="SUPFAM" id="SSF56112">
    <property type="entry name" value="Protein kinase-like (PK-like)"/>
    <property type="match status" value="1"/>
</dbReference>
<evidence type="ECO:0000313" key="4">
    <source>
        <dbReference type="Proteomes" id="UP000326757"/>
    </source>
</evidence>
<evidence type="ECO:0000259" key="2">
    <source>
        <dbReference type="PROSITE" id="PS50011"/>
    </source>
</evidence>
<dbReference type="Pfam" id="PF00069">
    <property type="entry name" value="Pkinase"/>
    <property type="match status" value="1"/>
</dbReference>
<protein>
    <recommendedName>
        <fullName evidence="2">Protein kinase domain-containing protein</fullName>
    </recommendedName>
</protein>
<gene>
    <name evidence="3" type="ORF">EYC80_005432</name>
</gene>
<feature type="region of interest" description="Disordered" evidence="1">
    <location>
        <begin position="374"/>
        <end position="433"/>
    </location>
</feature>
<comment type="caution">
    <text evidence="3">The sequence shown here is derived from an EMBL/GenBank/DDBJ whole genome shotgun (WGS) entry which is preliminary data.</text>
</comment>
<feature type="domain" description="Protein kinase" evidence="2">
    <location>
        <begin position="47"/>
        <end position="364"/>
    </location>
</feature>
<dbReference type="AlphaFoldDB" id="A0A5N6KJY9"/>
<name>A0A5N6KJY9_MONLA</name>
<organism evidence="3 4">
    <name type="scientific">Monilinia laxa</name>
    <name type="common">Brown rot fungus</name>
    <name type="synonym">Sclerotinia laxa</name>
    <dbReference type="NCBI Taxonomy" id="61186"/>
    <lineage>
        <taxon>Eukaryota</taxon>
        <taxon>Fungi</taxon>
        <taxon>Dikarya</taxon>
        <taxon>Ascomycota</taxon>
        <taxon>Pezizomycotina</taxon>
        <taxon>Leotiomycetes</taxon>
        <taxon>Helotiales</taxon>
        <taxon>Sclerotiniaceae</taxon>
        <taxon>Monilinia</taxon>
    </lineage>
</organism>
<dbReference type="InterPro" id="IPR000719">
    <property type="entry name" value="Prot_kinase_dom"/>
</dbReference>
<feature type="compositionally biased region" description="Basic and acidic residues" evidence="1">
    <location>
        <begin position="408"/>
        <end position="417"/>
    </location>
</feature>
<evidence type="ECO:0000256" key="1">
    <source>
        <dbReference type="SAM" id="MobiDB-lite"/>
    </source>
</evidence>
<accession>A0A5N6KJY9</accession>
<dbReference type="Gene3D" id="1.10.510.10">
    <property type="entry name" value="Transferase(Phosphotransferase) domain 1"/>
    <property type="match status" value="1"/>
</dbReference>
<dbReference type="PANTHER" id="PTHR44305:SF2">
    <property type="entry name" value="SI:DKEY-192D15.2"/>
    <property type="match status" value="1"/>
</dbReference>
<keyword evidence="4" id="KW-1185">Reference proteome</keyword>
<dbReference type="OrthoDB" id="310217at2759"/>
<dbReference type="Proteomes" id="UP000326757">
    <property type="component" value="Unassembled WGS sequence"/>
</dbReference>
<dbReference type="GO" id="GO:0005524">
    <property type="term" value="F:ATP binding"/>
    <property type="evidence" value="ECO:0007669"/>
    <property type="project" value="InterPro"/>
</dbReference>
<dbReference type="EMBL" id="VIGI01000002">
    <property type="protein sequence ID" value="KAB8304094.1"/>
    <property type="molecule type" value="Genomic_DNA"/>
</dbReference>
<reference evidence="3 4" key="1">
    <citation type="submission" date="2019-06" db="EMBL/GenBank/DDBJ databases">
        <title>Genome Sequence of the Brown Rot Fungal Pathogen Monilinia laxa.</title>
        <authorList>
            <person name="De Miccolis Angelini R.M."/>
            <person name="Landi L."/>
            <person name="Abate D."/>
            <person name="Pollastro S."/>
            <person name="Romanazzi G."/>
            <person name="Faretra F."/>
        </authorList>
    </citation>
    <scope>NUCLEOTIDE SEQUENCE [LARGE SCALE GENOMIC DNA]</scope>
    <source>
        <strain evidence="3 4">Mlax316</strain>
    </source>
</reference>
<dbReference type="InterPro" id="IPR011009">
    <property type="entry name" value="Kinase-like_dom_sf"/>
</dbReference>